<evidence type="ECO:0000256" key="7">
    <source>
        <dbReference type="ARBA" id="ARBA00022779"/>
    </source>
</evidence>
<keyword evidence="9" id="KW-0975">Bacterial flagellum</keyword>
<dbReference type="InterPro" id="IPR000090">
    <property type="entry name" value="Flg_Motor_Flig"/>
</dbReference>
<dbReference type="Pfam" id="PF14841">
    <property type="entry name" value="FliG_M"/>
    <property type="match status" value="1"/>
</dbReference>
<keyword evidence="7" id="KW-0283">Flagellar rotation</keyword>
<dbReference type="PIRSF" id="PIRSF003161">
    <property type="entry name" value="FliG"/>
    <property type="match status" value="1"/>
</dbReference>
<dbReference type="InterPro" id="IPR023087">
    <property type="entry name" value="Flg_Motor_Flig_C"/>
</dbReference>
<accession>A0A9X2REB6</accession>
<dbReference type="RefSeq" id="WP_255134770.1">
    <property type="nucleotide sequence ID" value="NZ_JANDBC010000002.1"/>
</dbReference>
<comment type="subcellular location">
    <subcellularLocation>
        <location evidence="1">Bacterial flagellum basal body</location>
    </subcellularLocation>
    <subcellularLocation>
        <location evidence="2">Cell membrane</location>
        <topology evidence="2">Peripheral membrane protein</topology>
        <orientation evidence="2">Cytoplasmic side</orientation>
    </subcellularLocation>
</comment>
<dbReference type="PANTHER" id="PTHR30534:SF0">
    <property type="entry name" value="FLAGELLAR MOTOR SWITCH PROTEIN FLIG"/>
    <property type="match status" value="1"/>
</dbReference>
<dbReference type="InterPro" id="IPR032779">
    <property type="entry name" value="FliG_M"/>
</dbReference>
<protein>
    <recommendedName>
        <fullName evidence="4">Flagellar motor switch protein FliG</fullName>
    </recommendedName>
</protein>
<dbReference type="EMBL" id="JANDBC010000002">
    <property type="protein sequence ID" value="MCP9291896.1"/>
    <property type="molecule type" value="Genomic_DNA"/>
</dbReference>
<evidence type="ECO:0000256" key="8">
    <source>
        <dbReference type="ARBA" id="ARBA00023136"/>
    </source>
</evidence>
<keyword evidence="13" id="KW-0282">Flagellum</keyword>
<gene>
    <name evidence="13" type="primary">fliG</name>
    <name evidence="13" type="ORF">NM125_09950</name>
</gene>
<evidence type="ECO:0000256" key="6">
    <source>
        <dbReference type="ARBA" id="ARBA00022500"/>
    </source>
</evidence>
<evidence type="ECO:0000259" key="12">
    <source>
        <dbReference type="Pfam" id="PF14842"/>
    </source>
</evidence>
<keyword evidence="5" id="KW-1003">Cell membrane</keyword>
<proteinExistence type="inferred from homology"/>
<reference evidence="13" key="1">
    <citation type="submission" date="2022-06" db="EMBL/GenBank/DDBJ databases">
        <title>Gracilimonas sp. CAU 1638 isolated from sea sediment.</title>
        <authorList>
            <person name="Kim W."/>
        </authorList>
    </citation>
    <scope>NUCLEOTIDE SEQUENCE</scope>
    <source>
        <strain evidence="13">CAU 1638</strain>
    </source>
</reference>
<evidence type="ECO:0000256" key="1">
    <source>
        <dbReference type="ARBA" id="ARBA00004117"/>
    </source>
</evidence>
<name>A0A9X2REB6_9BACT</name>
<evidence type="ECO:0000256" key="9">
    <source>
        <dbReference type="ARBA" id="ARBA00023143"/>
    </source>
</evidence>
<evidence type="ECO:0000256" key="5">
    <source>
        <dbReference type="ARBA" id="ARBA00022475"/>
    </source>
</evidence>
<dbReference type="Pfam" id="PF14842">
    <property type="entry name" value="FliG_N"/>
    <property type="match status" value="1"/>
</dbReference>
<dbReference type="Proteomes" id="UP001139125">
    <property type="component" value="Unassembled WGS sequence"/>
</dbReference>
<dbReference type="PRINTS" id="PR00954">
    <property type="entry name" value="FLGMOTORFLIG"/>
</dbReference>
<feature type="domain" description="Flagellar motor switch protein FliG C-terminal" evidence="10">
    <location>
        <begin position="231"/>
        <end position="335"/>
    </location>
</feature>
<feature type="domain" description="Flagellar motor switch protein FliG N-terminal" evidence="12">
    <location>
        <begin position="18"/>
        <end position="120"/>
    </location>
</feature>
<dbReference type="GO" id="GO:0003774">
    <property type="term" value="F:cytoskeletal motor activity"/>
    <property type="evidence" value="ECO:0007669"/>
    <property type="project" value="InterPro"/>
</dbReference>
<evidence type="ECO:0000259" key="10">
    <source>
        <dbReference type="Pfam" id="PF01706"/>
    </source>
</evidence>
<comment type="caution">
    <text evidence="13">The sequence shown here is derived from an EMBL/GenBank/DDBJ whole genome shotgun (WGS) entry which is preliminary data.</text>
</comment>
<dbReference type="GO" id="GO:0009425">
    <property type="term" value="C:bacterial-type flagellum basal body"/>
    <property type="evidence" value="ECO:0007669"/>
    <property type="project" value="UniProtKB-SubCell"/>
</dbReference>
<dbReference type="GO" id="GO:0005886">
    <property type="term" value="C:plasma membrane"/>
    <property type="evidence" value="ECO:0007669"/>
    <property type="project" value="UniProtKB-SubCell"/>
</dbReference>
<evidence type="ECO:0000256" key="2">
    <source>
        <dbReference type="ARBA" id="ARBA00004413"/>
    </source>
</evidence>
<evidence type="ECO:0000313" key="13">
    <source>
        <dbReference type="EMBL" id="MCP9291896.1"/>
    </source>
</evidence>
<evidence type="ECO:0000256" key="3">
    <source>
        <dbReference type="ARBA" id="ARBA00010299"/>
    </source>
</evidence>
<dbReference type="AlphaFoldDB" id="A0A9X2REB6"/>
<comment type="similarity">
    <text evidence="3">Belongs to the FliG family.</text>
</comment>
<keyword evidence="8" id="KW-0472">Membrane</keyword>
<evidence type="ECO:0000256" key="4">
    <source>
        <dbReference type="ARBA" id="ARBA00021870"/>
    </source>
</evidence>
<dbReference type="Pfam" id="PF01706">
    <property type="entry name" value="FliG_C"/>
    <property type="match status" value="1"/>
</dbReference>
<keyword evidence="14" id="KW-1185">Reference proteome</keyword>
<dbReference type="GO" id="GO:0071973">
    <property type="term" value="P:bacterial-type flagellum-dependent cell motility"/>
    <property type="evidence" value="ECO:0007669"/>
    <property type="project" value="InterPro"/>
</dbReference>
<sequence length="347" mass="38721">MAATTKSKPGVFNDISDLSGPQKAAVFIMSIGTRTAATMMKSLSESEIEKITLEIAKIKDVKSEVVDGVLKEYYALMEVKQYMLNGGVDAAEDLLAQLGDSANSEKMLKRLKAQSGSTVFDEFQQTKITQIASFIQNEHPQVAALIFSQLQVEKSAEILGYLDKELQADIVYRLASMDKISSEVIEEIEEVIKEHMGGMDTLGDRVKSGTNIVAQILNGSDITVERHVLDTIGERDEQMASDIKEQMFLFEDILHFDDRTVQLIINEMEKADMVMGLKGVEEALANKFLKNMSNRAADMLREDMDALGPVALKDVKEAQQRIIKKIKELEEDGQISTRKMDEEEIVE</sequence>
<dbReference type="NCBIfam" id="TIGR00207">
    <property type="entry name" value="fliG"/>
    <property type="match status" value="1"/>
</dbReference>
<keyword evidence="13" id="KW-0966">Cell projection</keyword>
<evidence type="ECO:0000313" key="14">
    <source>
        <dbReference type="Proteomes" id="UP001139125"/>
    </source>
</evidence>
<dbReference type="InterPro" id="IPR028263">
    <property type="entry name" value="FliG_N"/>
</dbReference>
<keyword evidence="6" id="KW-0145">Chemotaxis</keyword>
<dbReference type="GO" id="GO:0006935">
    <property type="term" value="P:chemotaxis"/>
    <property type="evidence" value="ECO:0007669"/>
    <property type="project" value="UniProtKB-KW"/>
</dbReference>
<dbReference type="SUPFAM" id="SSF48029">
    <property type="entry name" value="FliG"/>
    <property type="match status" value="2"/>
</dbReference>
<feature type="domain" description="Flagellar motor switch protein FliG middle" evidence="11">
    <location>
        <begin position="129"/>
        <end position="199"/>
    </location>
</feature>
<dbReference type="InterPro" id="IPR011002">
    <property type="entry name" value="FliG_a-hlx"/>
</dbReference>
<keyword evidence="13" id="KW-0969">Cilium</keyword>
<evidence type="ECO:0000259" key="11">
    <source>
        <dbReference type="Pfam" id="PF14841"/>
    </source>
</evidence>
<dbReference type="PANTHER" id="PTHR30534">
    <property type="entry name" value="FLAGELLAR MOTOR SWITCH PROTEIN FLIG"/>
    <property type="match status" value="1"/>
</dbReference>
<dbReference type="Gene3D" id="1.10.220.30">
    <property type="match status" value="3"/>
</dbReference>
<organism evidence="13 14">
    <name type="scientific">Gracilimonas sediminicola</name>
    <dbReference type="NCBI Taxonomy" id="2952158"/>
    <lineage>
        <taxon>Bacteria</taxon>
        <taxon>Pseudomonadati</taxon>
        <taxon>Balneolota</taxon>
        <taxon>Balneolia</taxon>
        <taxon>Balneolales</taxon>
        <taxon>Balneolaceae</taxon>
        <taxon>Gracilimonas</taxon>
    </lineage>
</organism>